<feature type="transmembrane region" description="Helical" evidence="6">
    <location>
        <begin position="1259"/>
        <end position="1276"/>
    </location>
</feature>
<feature type="transmembrane region" description="Helical" evidence="6">
    <location>
        <begin position="1349"/>
        <end position="1372"/>
    </location>
</feature>
<dbReference type="Proteomes" id="UP001146120">
    <property type="component" value="Unassembled WGS sequence"/>
</dbReference>
<feature type="transmembrane region" description="Helical" evidence="6">
    <location>
        <begin position="1711"/>
        <end position="1731"/>
    </location>
</feature>
<feature type="domain" description="RING-type" evidence="7">
    <location>
        <begin position="48"/>
        <end position="89"/>
    </location>
</feature>
<evidence type="ECO:0000313" key="8">
    <source>
        <dbReference type="EMBL" id="DAZ93757.1"/>
    </source>
</evidence>
<feature type="transmembrane region" description="Helical" evidence="6">
    <location>
        <begin position="2125"/>
        <end position="2147"/>
    </location>
</feature>
<evidence type="ECO:0000256" key="5">
    <source>
        <dbReference type="SAM" id="MobiDB-lite"/>
    </source>
</evidence>
<gene>
    <name evidence="8" type="ORF">N0F65_000600</name>
</gene>
<dbReference type="SUPFAM" id="SSF57850">
    <property type="entry name" value="RING/U-box"/>
    <property type="match status" value="1"/>
</dbReference>
<dbReference type="PROSITE" id="PS50089">
    <property type="entry name" value="ZF_RING_2"/>
    <property type="match status" value="1"/>
</dbReference>
<keyword evidence="3" id="KW-0862">Zinc</keyword>
<dbReference type="GO" id="GO:0008270">
    <property type="term" value="F:zinc ion binding"/>
    <property type="evidence" value="ECO:0007669"/>
    <property type="project" value="UniProtKB-KW"/>
</dbReference>
<dbReference type="InterPro" id="IPR001841">
    <property type="entry name" value="Znf_RING"/>
</dbReference>
<evidence type="ECO:0000256" key="3">
    <source>
        <dbReference type="ARBA" id="ARBA00022833"/>
    </source>
</evidence>
<feature type="region of interest" description="Disordered" evidence="5">
    <location>
        <begin position="222"/>
        <end position="246"/>
    </location>
</feature>
<name>A0AAV2YEZ2_9STRA</name>
<feature type="transmembrane region" description="Helical" evidence="6">
    <location>
        <begin position="822"/>
        <end position="840"/>
    </location>
</feature>
<feature type="region of interest" description="Disordered" evidence="5">
    <location>
        <begin position="529"/>
        <end position="550"/>
    </location>
</feature>
<comment type="caution">
    <text evidence="8">The sequence shown here is derived from an EMBL/GenBank/DDBJ whole genome shotgun (WGS) entry which is preliminary data.</text>
</comment>
<dbReference type="InterPro" id="IPR011011">
    <property type="entry name" value="Znf_FYVE_PHD"/>
</dbReference>
<keyword evidence="6" id="KW-0472">Membrane</keyword>
<feature type="compositionally biased region" description="Basic and acidic residues" evidence="5">
    <location>
        <begin position="324"/>
        <end position="336"/>
    </location>
</feature>
<dbReference type="PANTHER" id="PTHR12618:SF20">
    <property type="entry name" value="PHD AND RING FINGER DOMAIN-CONTAINING PROTEIN 1"/>
    <property type="match status" value="1"/>
</dbReference>
<feature type="transmembrane region" description="Helical" evidence="6">
    <location>
        <begin position="2071"/>
        <end position="2089"/>
    </location>
</feature>
<reference evidence="8" key="2">
    <citation type="journal article" date="2023" name="Microbiol Resour">
        <title>Decontamination and Annotation of the Draft Genome Sequence of the Oomycete Lagenidium giganteum ARSEF 373.</title>
        <authorList>
            <person name="Morgan W.R."/>
            <person name="Tartar A."/>
        </authorList>
    </citation>
    <scope>NUCLEOTIDE SEQUENCE</scope>
    <source>
        <strain evidence="8">ARSEF 373</strain>
    </source>
</reference>
<accession>A0AAV2YEZ2</accession>
<dbReference type="SUPFAM" id="SSF57903">
    <property type="entry name" value="FYVE/PHD zinc finger"/>
    <property type="match status" value="1"/>
</dbReference>
<feature type="compositionally biased region" description="Low complexity" evidence="5">
    <location>
        <begin position="529"/>
        <end position="540"/>
    </location>
</feature>
<feature type="region of interest" description="Disordered" evidence="5">
    <location>
        <begin position="1159"/>
        <end position="1181"/>
    </location>
</feature>
<feature type="transmembrane region" description="Helical" evidence="6">
    <location>
        <begin position="740"/>
        <end position="760"/>
    </location>
</feature>
<feature type="transmembrane region" description="Helical" evidence="6">
    <location>
        <begin position="1053"/>
        <end position="1077"/>
    </location>
</feature>
<keyword evidence="9" id="KW-1185">Reference proteome</keyword>
<feature type="transmembrane region" description="Helical" evidence="6">
    <location>
        <begin position="1189"/>
        <end position="1210"/>
    </location>
</feature>
<feature type="compositionally biased region" description="Basic and acidic residues" evidence="5">
    <location>
        <begin position="1163"/>
        <end position="1181"/>
    </location>
</feature>
<dbReference type="SMART" id="SM00249">
    <property type="entry name" value="PHD"/>
    <property type="match status" value="1"/>
</dbReference>
<feature type="transmembrane region" description="Helical" evidence="6">
    <location>
        <begin position="861"/>
        <end position="881"/>
    </location>
</feature>
<evidence type="ECO:0000256" key="1">
    <source>
        <dbReference type="ARBA" id="ARBA00022723"/>
    </source>
</evidence>
<dbReference type="Gene3D" id="1.20.930.10">
    <property type="entry name" value="Conserved domain common to transcription factors TFIIS, elongin A, CRSP70"/>
    <property type="match status" value="1"/>
</dbReference>
<feature type="region of interest" description="Disordered" evidence="5">
    <location>
        <begin position="636"/>
        <end position="691"/>
    </location>
</feature>
<organism evidence="8 9">
    <name type="scientific">Lagenidium giganteum</name>
    <dbReference type="NCBI Taxonomy" id="4803"/>
    <lineage>
        <taxon>Eukaryota</taxon>
        <taxon>Sar</taxon>
        <taxon>Stramenopiles</taxon>
        <taxon>Oomycota</taxon>
        <taxon>Peronosporomycetes</taxon>
        <taxon>Pythiales</taxon>
        <taxon>Pythiaceae</taxon>
    </lineage>
</organism>
<keyword evidence="6" id="KW-0812">Transmembrane</keyword>
<feature type="transmembrane region" description="Helical" evidence="6">
    <location>
        <begin position="931"/>
        <end position="954"/>
    </location>
</feature>
<feature type="transmembrane region" description="Helical" evidence="6">
    <location>
        <begin position="1585"/>
        <end position="1606"/>
    </location>
</feature>
<feature type="transmembrane region" description="Helical" evidence="6">
    <location>
        <begin position="966"/>
        <end position="986"/>
    </location>
</feature>
<dbReference type="InterPro" id="IPR047157">
    <property type="entry name" value="PHRF1/Atg35"/>
</dbReference>
<feature type="region of interest" description="Disordered" evidence="5">
    <location>
        <begin position="324"/>
        <end position="349"/>
    </location>
</feature>
<evidence type="ECO:0000259" key="7">
    <source>
        <dbReference type="PROSITE" id="PS50089"/>
    </source>
</evidence>
<feature type="transmembrane region" description="Helical" evidence="6">
    <location>
        <begin position="1216"/>
        <end position="1238"/>
    </location>
</feature>
<evidence type="ECO:0000313" key="9">
    <source>
        <dbReference type="Proteomes" id="UP001146120"/>
    </source>
</evidence>
<dbReference type="SMART" id="SM00184">
    <property type="entry name" value="RING"/>
    <property type="match status" value="1"/>
</dbReference>
<dbReference type="InterPro" id="IPR013083">
    <property type="entry name" value="Znf_RING/FYVE/PHD"/>
</dbReference>
<feature type="transmembrane region" description="Helical" evidence="6">
    <location>
        <begin position="781"/>
        <end position="802"/>
    </location>
</feature>
<dbReference type="EMBL" id="DAKRPA010000294">
    <property type="protein sequence ID" value="DAZ93757.1"/>
    <property type="molecule type" value="Genomic_DNA"/>
</dbReference>
<dbReference type="InterPro" id="IPR035441">
    <property type="entry name" value="TFIIS/LEDGF_dom_sf"/>
</dbReference>
<dbReference type="Gene3D" id="3.30.40.10">
    <property type="entry name" value="Zinc/RING finger domain, C3HC4 (zinc finger)"/>
    <property type="match status" value="2"/>
</dbReference>
<protein>
    <recommendedName>
        <fullName evidence="7">RING-type domain-containing protein</fullName>
    </recommendedName>
</protein>
<dbReference type="Pfam" id="PF13639">
    <property type="entry name" value="zf-RING_2"/>
    <property type="match status" value="1"/>
</dbReference>
<keyword evidence="2 4" id="KW-0863">Zinc-finger</keyword>
<feature type="transmembrane region" description="Helical" evidence="6">
    <location>
        <begin position="1460"/>
        <end position="1480"/>
    </location>
</feature>
<evidence type="ECO:0000256" key="2">
    <source>
        <dbReference type="ARBA" id="ARBA00022771"/>
    </source>
</evidence>
<keyword evidence="1" id="KW-0479">Metal-binding</keyword>
<dbReference type="PANTHER" id="PTHR12618">
    <property type="entry name" value="PHD AND RING FINGER DOMAIN-CONTAINING PROTEIN 1"/>
    <property type="match status" value="1"/>
</dbReference>
<feature type="transmembrane region" description="Helical" evidence="6">
    <location>
        <begin position="887"/>
        <end position="910"/>
    </location>
</feature>
<feature type="transmembrane region" description="Helical" evidence="6">
    <location>
        <begin position="2005"/>
        <end position="2025"/>
    </location>
</feature>
<keyword evidence="6" id="KW-1133">Transmembrane helix</keyword>
<evidence type="ECO:0000256" key="6">
    <source>
        <dbReference type="SAM" id="Phobius"/>
    </source>
</evidence>
<feature type="compositionally biased region" description="Low complexity" evidence="5">
    <location>
        <begin position="636"/>
        <end position="656"/>
    </location>
</feature>
<reference evidence="8" key="1">
    <citation type="submission" date="2022-11" db="EMBL/GenBank/DDBJ databases">
        <authorList>
            <person name="Morgan W.R."/>
            <person name="Tartar A."/>
        </authorList>
    </citation>
    <scope>NUCLEOTIDE SEQUENCE</scope>
    <source>
        <strain evidence="8">ARSEF 373</strain>
    </source>
</reference>
<dbReference type="InterPro" id="IPR001965">
    <property type="entry name" value="Znf_PHD"/>
</dbReference>
<feature type="transmembrane region" description="Helical" evidence="6">
    <location>
        <begin position="1098"/>
        <end position="1121"/>
    </location>
</feature>
<feature type="transmembrane region" description="Helical" evidence="6">
    <location>
        <begin position="1133"/>
        <end position="1152"/>
    </location>
</feature>
<proteinExistence type="predicted"/>
<feature type="transmembrane region" description="Helical" evidence="6">
    <location>
        <begin position="708"/>
        <end position="728"/>
    </location>
</feature>
<sequence>MAQVIDLAAQDDATAEADVVEISDDEEDEEEDDLDGDDVLEDTEEEACCICQDVVELLRQGHLSACEHRFHFDCILTWSRVTNLCPLCKVKFNEITRKDEHGQVVHREQVKDAKQVFRADPQDHNVAAQLRLVNDIRCQTCGSGDEEHLLLLCEAPGCEVANHTFCIGLSEVPNTSWYCSVHTSGLRAASDLLPRRASTLSTRRTTRRLASLMSHVLGGGSSAVRRTTQAGGRRGRARRAPAPVSAAGRPMRGIAASYALRMSRELQQIQQRADAMFDRGDLSQTALLAPTAACGTTFRSTLSTPAVPANSVAAMWQDREQSRREILSGQQREHRQSSTLSTTSRTRSREFSAELRELLTLMRNAANKDAYASTVSVSIPKTARLGLASRVKTFFGRLNQRERLLALESGSVPVLHSWIQRPEGPRSMMVHHPQVLEAVLSALDVLPVRKEDLDEARGIQEQVREVVRSPQCDADQRQIARRILERWERLNPPAATPITSRALLMRYTVSSQIPGPSPARLPQITAFTAQQSSSSRQTTSHRGVSQLGKRKRKHAIWSEASVAYVKAKLYPLYKHGNGKLSKERFKTIVKLVAEAFDAEARMMQSDVILPSGELSSLAKTRLKLLIDLKYKASSSSSSASAEPRQSAPPSDAASSARTAIPRGRRTSYRAQSTTPTVRAMTSGRALPASAMRERERERAAALRDSQELRVCALVLSLLAFFLFIGAEVSDDAAWESGGSAVPLLALGTLGFAWIGPLTLLAGTMRSPKFRWWQPFEGGPEFVWMQAFGWSLHALMLTVAVVVLANECSRVTPAPTKWCTGQYLLLGLAGFFAQLLLNLSIGRFQPSAVGRPVFQFVRNTKAIVSLLLSTAGLLLFVVYDLLADRLLASSAIVAVGCVQFLLSALIIHVLYGWVDVAGYRLWQPFQGEKLFLLLQYLGWQFFACTLAGSAILIFSTDASAVRASFKGTPTTIGLMGFISQVLLLASLQHFDSREPRSCVHQPLSAASPLLPREVYMAGLLCASAIGANVAVYQARSHDNGQESSRHSLSVPLFLPAHEGSVAIIGIVAVALATPVAYAGGVRSRPSFRWWQPFLGGTKFVFLQTLGWFWYSLFTALSLLIALNGWAFARTAVPLALALGSAAATAISTSLLYFHPPHTATTADDSDHSHNDDRASESGDRTNRGLANRDVMLGLVLTVGGVLVHVCVDATRHHLGGAATRVALSVGTAVLALGCTVTHLSGKQHWREYRCWQPFAGGSRFVLRQAIAWTLFAVQLLLDALLVSCSAQPLPPGVTGGVGMFALLPELLLISSLELFQPSAASDQQTAKTDNSDKHVSLTELLQQPSVRWRLVVNVLVAFGAMGLFLGAECLLQRSPLFHADTTCTVLFIFGWMASVWGVVLTHCVTGPHMHRAYRQFQPFEGGFRFATIQGAGWTLVALAWVVACTAFYWRSVFFVVPGVHFVTGVLFFTAQVVLLCSLPFFQAPATSNRSHSRPSSPALTVVTAQPDLSLTPQHQPYYVGPYLGAAASAVFVLVDVAMVQFGPTIPVFPLTVCGVVALFSSIPLSYKVASSSSMAPHARHFGGSMVFIVLGSALWSFTMLLAAVFTYRVWMLESRFAAPTRSPTSTGFMGTFTGSVGITAQLLLLHAPDSPDSKNSPRRCPNVPLAVRNARHARERETCVRVSLASVLAVAAVVLAWVVAHGHTSGHRRMPTFQVSVVSLGSLIVMIAAWWIQYRILRSDAAVLLRTTTRGNKTNRTRRGHAMLERWNQDYHDHLASFLTTSEVARLSSCSRHLQAVYSDAFWRKLFYTRYLRRPSRSTVADGSDSDGSGTDSIIPEVLTQSQPFATTQLNRIETIALNVLCRLRLPERHPFLRPLRHRPGNKWKTLCIGREHDFLVEHCQICHQVELFSGAAKRWELLENCRRRTPSTWVVLCKCVDRVTGSFRKAHRTCLEQTMHPELVAPSLPFCGACQLCVREAGRLPKNTNELLRVTWHDFCTTTEGFGGMFFMFVPSSASVFILALRSLGFESLKVYAWVFLSVALCHLANTPRIDRCLRLVGDQDSPGFVAYARLFQWLTLTSLLQVALYYLTNDHRNSMRDDSATASSSSASSSSPSSWGLSSAWVQALLRLCCKVNLIWFVVLSLFLMASYWRSNYRVLTPASPLSGAFDDTVSPTAPLPSTTPLAEPRCVLCLLQLCQASG</sequence>
<feature type="transmembrane region" description="Helical" evidence="6">
    <location>
        <begin position="1677"/>
        <end position="1699"/>
    </location>
</feature>
<feature type="transmembrane region" description="Helical" evidence="6">
    <location>
        <begin position="1384"/>
        <end position="1403"/>
    </location>
</feature>
<feature type="transmembrane region" description="Helical" evidence="6">
    <location>
        <begin position="1424"/>
        <end position="1448"/>
    </location>
</feature>
<feature type="transmembrane region" description="Helical" evidence="6">
    <location>
        <begin position="1546"/>
        <end position="1565"/>
    </location>
</feature>
<evidence type="ECO:0000256" key="4">
    <source>
        <dbReference type="PROSITE-ProRule" id="PRU00175"/>
    </source>
</evidence>
<feature type="transmembrane region" description="Helical" evidence="6">
    <location>
        <begin position="1521"/>
        <end position="1540"/>
    </location>
</feature>